<dbReference type="PANTHER" id="PTHR42718:SF9">
    <property type="entry name" value="MAJOR FACILITATOR SUPERFAMILY MULTIDRUG TRANSPORTER MFSC"/>
    <property type="match status" value="1"/>
</dbReference>
<feature type="transmembrane region" description="Helical" evidence="6">
    <location>
        <begin position="345"/>
        <end position="369"/>
    </location>
</feature>
<feature type="transmembrane region" description="Helical" evidence="6">
    <location>
        <begin position="115"/>
        <end position="135"/>
    </location>
</feature>
<reference evidence="8 9" key="1">
    <citation type="journal article" date="2016" name="Mol. Biol. Evol.">
        <title>Comparative Genomics of Early-Diverging Mushroom-Forming Fungi Provides Insights into the Origins of Lignocellulose Decay Capabilities.</title>
        <authorList>
            <person name="Nagy L.G."/>
            <person name="Riley R."/>
            <person name="Tritt A."/>
            <person name="Adam C."/>
            <person name="Daum C."/>
            <person name="Floudas D."/>
            <person name="Sun H."/>
            <person name="Yadav J.S."/>
            <person name="Pangilinan J."/>
            <person name="Larsson K.H."/>
            <person name="Matsuura K."/>
            <person name="Barry K."/>
            <person name="Labutti K."/>
            <person name="Kuo R."/>
            <person name="Ohm R.A."/>
            <person name="Bhattacharya S.S."/>
            <person name="Shirouzu T."/>
            <person name="Yoshinaga Y."/>
            <person name="Martin F.M."/>
            <person name="Grigoriev I.V."/>
            <person name="Hibbett D.S."/>
        </authorList>
    </citation>
    <scope>NUCLEOTIDE SEQUENCE [LARGE SCALE GENOMIC DNA]</scope>
    <source>
        <strain evidence="8 9">CBS 109695</strain>
    </source>
</reference>
<organism evidence="8 9">
    <name type="scientific">Athelia psychrophila</name>
    <dbReference type="NCBI Taxonomy" id="1759441"/>
    <lineage>
        <taxon>Eukaryota</taxon>
        <taxon>Fungi</taxon>
        <taxon>Dikarya</taxon>
        <taxon>Basidiomycota</taxon>
        <taxon>Agaricomycotina</taxon>
        <taxon>Agaricomycetes</taxon>
        <taxon>Agaricomycetidae</taxon>
        <taxon>Atheliales</taxon>
        <taxon>Atheliaceae</taxon>
        <taxon>Athelia</taxon>
    </lineage>
</organism>
<dbReference type="OrthoDB" id="440755at2759"/>
<dbReference type="STRING" id="436010.A0A166N2J5"/>
<keyword evidence="2" id="KW-0813">Transport</keyword>
<feature type="transmembrane region" description="Helical" evidence="6">
    <location>
        <begin position="48"/>
        <end position="67"/>
    </location>
</feature>
<evidence type="ECO:0000313" key="8">
    <source>
        <dbReference type="EMBL" id="KZP24584.1"/>
    </source>
</evidence>
<dbReference type="InterPro" id="IPR011701">
    <property type="entry name" value="MFS"/>
</dbReference>
<proteinExistence type="predicted"/>
<feature type="transmembrane region" description="Helical" evidence="6">
    <location>
        <begin position="278"/>
        <end position="296"/>
    </location>
</feature>
<keyword evidence="5 6" id="KW-0472">Membrane</keyword>
<feature type="domain" description="Major facilitator superfamily (MFS) profile" evidence="7">
    <location>
        <begin position="50"/>
        <end position="509"/>
    </location>
</feature>
<evidence type="ECO:0000313" key="9">
    <source>
        <dbReference type="Proteomes" id="UP000076532"/>
    </source>
</evidence>
<feature type="transmembrane region" description="Helical" evidence="6">
    <location>
        <begin position="141"/>
        <end position="166"/>
    </location>
</feature>
<comment type="subcellular location">
    <subcellularLocation>
        <location evidence="1">Membrane</location>
        <topology evidence="1">Multi-pass membrane protein</topology>
    </subcellularLocation>
</comment>
<sequence length="536" mass="57719">MGRGRDVGTRVTTVSGWAVPNTSGLRVIHSGLSPKGTAAVTISPARKYILLITFCLAQFLDSFNNSALYSAMPSFIIDLGITEGQSTWVMSAFQLTFASFLLVSGRISDVYNPKFAFLAGVGALGIINLAAGFATDKIFLIVLRAFTGIAASLTIPSALSLIVTLFPDPEAQASALSAFGGSGSMGSVLGLFVGAIFIEYASWHWTFWFLSLFTVPVASLGLFLIPREKAPTIEGPKLKGFAKFKSLDLIGVSTLTIALILLIFSLTSASSSGWASPMVLAPLIISIIMIVAFFLWEKRIPRETAAIPPHIWFYPNFAILIAISLTPFLWWTAMFMMYTTLWQQVYHWGAMSAAAHLIPLSALSFVVSMSGGFSRFINPKWIILAGQFLTIIACILLSFDTGPEKYWQFALPGFLLGSAGNQLMYTHINIAIFKATPPEMAGTIGAIFNGTLQLGSAIGLAAVSSIETSVEATHGGFTKYYGRAAVFYLFIGVIIVQALGLLIFYRTQPSSEAPMDKTLAGSTEDVVDEKCAQVQT</sequence>
<feature type="transmembrane region" description="Helical" evidence="6">
    <location>
        <begin position="246"/>
        <end position="266"/>
    </location>
</feature>
<name>A0A166N2J5_9AGAM</name>
<evidence type="ECO:0000256" key="1">
    <source>
        <dbReference type="ARBA" id="ARBA00004141"/>
    </source>
</evidence>
<protein>
    <submittedName>
        <fullName evidence="8">MFS general substrate transporter</fullName>
    </submittedName>
</protein>
<dbReference type="AlphaFoldDB" id="A0A166N2J5"/>
<feature type="transmembrane region" description="Helical" evidence="6">
    <location>
        <begin position="381"/>
        <end position="399"/>
    </location>
</feature>
<evidence type="ECO:0000256" key="5">
    <source>
        <dbReference type="ARBA" id="ARBA00023136"/>
    </source>
</evidence>
<dbReference type="InterPro" id="IPR036259">
    <property type="entry name" value="MFS_trans_sf"/>
</dbReference>
<dbReference type="Gene3D" id="1.20.1250.20">
    <property type="entry name" value="MFS general substrate transporter like domains"/>
    <property type="match status" value="2"/>
</dbReference>
<feature type="transmembrane region" description="Helical" evidence="6">
    <location>
        <begin position="446"/>
        <end position="466"/>
    </location>
</feature>
<dbReference type="InterPro" id="IPR020846">
    <property type="entry name" value="MFS_dom"/>
</dbReference>
<feature type="transmembrane region" description="Helical" evidence="6">
    <location>
        <begin position="178"/>
        <end position="198"/>
    </location>
</feature>
<evidence type="ECO:0000256" key="4">
    <source>
        <dbReference type="ARBA" id="ARBA00022989"/>
    </source>
</evidence>
<keyword evidence="9" id="KW-1185">Reference proteome</keyword>
<gene>
    <name evidence="8" type="ORF">FIBSPDRAFT_918742</name>
</gene>
<dbReference type="PANTHER" id="PTHR42718">
    <property type="entry name" value="MAJOR FACILITATOR SUPERFAMILY MULTIDRUG TRANSPORTER MFSC"/>
    <property type="match status" value="1"/>
</dbReference>
<evidence type="ECO:0000259" key="7">
    <source>
        <dbReference type="PROSITE" id="PS50850"/>
    </source>
</evidence>
<keyword evidence="3 6" id="KW-0812">Transmembrane</keyword>
<evidence type="ECO:0000256" key="3">
    <source>
        <dbReference type="ARBA" id="ARBA00022692"/>
    </source>
</evidence>
<dbReference type="GO" id="GO:0022857">
    <property type="term" value="F:transmembrane transporter activity"/>
    <property type="evidence" value="ECO:0007669"/>
    <property type="project" value="InterPro"/>
</dbReference>
<feature type="transmembrane region" description="Helical" evidence="6">
    <location>
        <begin position="317"/>
        <end position="339"/>
    </location>
</feature>
<dbReference type="EMBL" id="KV417525">
    <property type="protein sequence ID" value="KZP24584.1"/>
    <property type="molecule type" value="Genomic_DNA"/>
</dbReference>
<dbReference type="Proteomes" id="UP000076532">
    <property type="component" value="Unassembled WGS sequence"/>
</dbReference>
<dbReference type="SUPFAM" id="SSF103473">
    <property type="entry name" value="MFS general substrate transporter"/>
    <property type="match status" value="2"/>
</dbReference>
<feature type="transmembrane region" description="Helical" evidence="6">
    <location>
        <begin position="87"/>
        <end position="103"/>
    </location>
</feature>
<evidence type="ECO:0000256" key="6">
    <source>
        <dbReference type="SAM" id="Phobius"/>
    </source>
</evidence>
<dbReference type="Pfam" id="PF07690">
    <property type="entry name" value="MFS_1"/>
    <property type="match status" value="1"/>
</dbReference>
<accession>A0A166N2J5</accession>
<feature type="transmembrane region" description="Helical" evidence="6">
    <location>
        <begin position="405"/>
        <end position="425"/>
    </location>
</feature>
<keyword evidence="4 6" id="KW-1133">Transmembrane helix</keyword>
<feature type="transmembrane region" description="Helical" evidence="6">
    <location>
        <begin position="486"/>
        <end position="505"/>
    </location>
</feature>
<evidence type="ECO:0000256" key="2">
    <source>
        <dbReference type="ARBA" id="ARBA00022448"/>
    </source>
</evidence>
<feature type="transmembrane region" description="Helical" evidence="6">
    <location>
        <begin position="204"/>
        <end position="225"/>
    </location>
</feature>
<dbReference type="PROSITE" id="PS50850">
    <property type="entry name" value="MFS"/>
    <property type="match status" value="1"/>
</dbReference>
<dbReference type="GO" id="GO:0016020">
    <property type="term" value="C:membrane"/>
    <property type="evidence" value="ECO:0007669"/>
    <property type="project" value="UniProtKB-SubCell"/>
</dbReference>